<accession>A0A5N7A8M6</accession>
<dbReference type="EMBL" id="ML737616">
    <property type="protein sequence ID" value="KAE8366221.1"/>
    <property type="molecule type" value="Genomic_DNA"/>
</dbReference>
<dbReference type="GeneID" id="43659926"/>
<dbReference type="InterPro" id="IPR042099">
    <property type="entry name" value="ANL_N_sf"/>
</dbReference>
<dbReference type="PANTHER" id="PTHR43845:SF1">
    <property type="entry name" value="BLR5969 PROTEIN"/>
    <property type="match status" value="1"/>
</dbReference>
<keyword evidence="2" id="KW-1185">Reference proteome</keyword>
<proteinExistence type="predicted"/>
<dbReference type="SUPFAM" id="SSF56801">
    <property type="entry name" value="Acetyl-CoA synthetase-like"/>
    <property type="match status" value="1"/>
</dbReference>
<dbReference type="Proteomes" id="UP000326268">
    <property type="component" value="Unassembled WGS sequence"/>
</dbReference>
<evidence type="ECO:0008006" key="3">
    <source>
        <dbReference type="Google" id="ProtNLM"/>
    </source>
</evidence>
<name>A0A5N7A8M6_9EURO</name>
<dbReference type="OrthoDB" id="10047078at2759"/>
<gene>
    <name evidence="1" type="ORF">BDV27DRAFT_171008</name>
</gene>
<protein>
    <recommendedName>
        <fullName evidence="3">AMP-dependent synthetase/ligase domain-containing protein</fullName>
    </recommendedName>
</protein>
<dbReference type="AlphaFoldDB" id="A0A5N7A8M6"/>
<evidence type="ECO:0000313" key="1">
    <source>
        <dbReference type="EMBL" id="KAE8366221.1"/>
    </source>
</evidence>
<reference evidence="1 2" key="1">
    <citation type="submission" date="2019-04" db="EMBL/GenBank/DDBJ databases">
        <title>Friends and foes A comparative genomics studyof 23 Aspergillus species from section Flavi.</title>
        <authorList>
            <consortium name="DOE Joint Genome Institute"/>
            <person name="Kjaerbolling I."/>
            <person name="Vesth T."/>
            <person name="Frisvad J.C."/>
            <person name="Nybo J.L."/>
            <person name="Theobald S."/>
            <person name="Kildgaard S."/>
            <person name="Isbrandt T."/>
            <person name="Kuo A."/>
            <person name="Sato A."/>
            <person name="Lyhne E.K."/>
            <person name="Kogle M.E."/>
            <person name="Wiebenga A."/>
            <person name="Kun R.S."/>
            <person name="Lubbers R.J."/>
            <person name="Makela M.R."/>
            <person name="Barry K."/>
            <person name="Chovatia M."/>
            <person name="Clum A."/>
            <person name="Daum C."/>
            <person name="Haridas S."/>
            <person name="He G."/>
            <person name="LaButti K."/>
            <person name="Lipzen A."/>
            <person name="Mondo S."/>
            <person name="Riley R."/>
            <person name="Salamov A."/>
            <person name="Simmons B.A."/>
            <person name="Magnuson J.K."/>
            <person name="Henrissat B."/>
            <person name="Mortensen U.H."/>
            <person name="Larsen T.O."/>
            <person name="Devries R.P."/>
            <person name="Grigoriev I.V."/>
            <person name="Machida M."/>
            <person name="Baker S.E."/>
            <person name="Andersen M.R."/>
        </authorList>
    </citation>
    <scope>NUCLEOTIDE SEQUENCE [LARGE SCALE GENOMIC DNA]</scope>
    <source>
        <strain evidence="1 2">CBS 763.97</strain>
    </source>
</reference>
<evidence type="ECO:0000313" key="2">
    <source>
        <dbReference type="Proteomes" id="UP000326268"/>
    </source>
</evidence>
<dbReference type="PANTHER" id="PTHR43845">
    <property type="entry name" value="BLR5969 PROTEIN"/>
    <property type="match status" value="1"/>
</dbReference>
<dbReference type="RefSeq" id="XP_031929302.1">
    <property type="nucleotide sequence ID" value="XM_032075480.1"/>
</dbReference>
<dbReference type="Gene3D" id="3.40.50.12780">
    <property type="entry name" value="N-terminal domain of ligase-like"/>
    <property type="match status" value="1"/>
</dbReference>
<sequence length="458" mass="52005">MAKSYYSLDEVLRVAQNHPFYNPDVQFPPHPEDIPQIIQSSDPPNGSNLCRYRIIKKKDIFDVIQKLATDDSLSNTFRYSSYTSVTGGGWSRGVPMLFLTDSAENKRQRETMGAIIKAVGIIEPRDWVVNIHVSGYLYRSLDLLTDALEYAGGTVLCAGSDMSPQMVTDVIQQYRCNCLTGPVTELIKMSHHIASLPTEVREQVKINKIFYTSEPLSRSQHDFLTSTFGSSVAIYSGMGSAEAGLWAVANPQLTGELETDAAEFIYDTRTMHVEILPLSNTKQDNAWIEPVPDNEMGMITLTSLQRLRNSLVRYNSGDIGSLHPLPLTAQAQIPTDVVEHLKLVRVYGRDKRFSFSWNSNYFEYTMVHNLMQSEGYGILQWQIVMRQDQEAGTEYLEIRLLRDRQQAQLISDEELVVKIKWAFLVVTNPGFRVKFVNDVAEFERSSTGRKVVRFVDFR</sequence>
<organism evidence="1 2">
    <name type="scientific">Aspergillus caelatus</name>
    <dbReference type="NCBI Taxonomy" id="61420"/>
    <lineage>
        <taxon>Eukaryota</taxon>
        <taxon>Fungi</taxon>
        <taxon>Dikarya</taxon>
        <taxon>Ascomycota</taxon>
        <taxon>Pezizomycotina</taxon>
        <taxon>Eurotiomycetes</taxon>
        <taxon>Eurotiomycetidae</taxon>
        <taxon>Eurotiales</taxon>
        <taxon>Aspergillaceae</taxon>
        <taxon>Aspergillus</taxon>
        <taxon>Aspergillus subgen. Circumdati</taxon>
    </lineage>
</organism>